<feature type="region of interest" description="Disordered" evidence="1">
    <location>
        <begin position="41"/>
        <end position="60"/>
    </location>
</feature>
<dbReference type="EMBL" id="JH719942">
    <property type="protein sequence ID" value="EJF52322.1"/>
    <property type="molecule type" value="Genomic_DNA"/>
</dbReference>
<evidence type="ECO:0000256" key="1">
    <source>
        <dbReference type="SAM" id="MobiDB-lite"/>
    </source>
</evidence>
<name>J0P4H0_9BACT</name>
<proteinExistence type="predicted"/>
<reference evidence="3" key="1">
    <citation type="journal article" date="2012" name="Stand. Genomic Sci.">
        <title>Permanent draft genome sequence of the gliding predator Saprospira grandis strain Sa g1 (= HR1).</title>
        <authorList>
            <person name="Mavromatis K."/>
            <person name="Chertkov O."/>
            <person name="Lapidus A."/>
            <person name="Nolan M."/>
            <person name="Lucas S."/>
            <person name="Tice H."/>
            <person name="Del Rio T.G."/>
            <person name="Cheng J.F."/>
            <person name="Han C."/>
            <person name="Tapia R."/>
            <person name="Bruce D."/>
            <person name="Goodwin L.A."/>
            <person name="Pitluck S."/>
            <person name="Huntemann M."/>
            <person name="Liolios K."/>
            <person name="Pagani I."/>
            <person name="Ivanova N."/>
            <person name="Mikhailova N."/>
            <person name="Pati A."/>
            <person name="Chen A."/>
            <person name="Palaniappan K."/>
            <person name="Land M."/>
            <person name="Brambilla E.M."/>
            <person name="Rohde M."/>
            <person name="Spring S."/>
            <person name="Goker M."/>
            <person name="Detter J.C."/>
            <person name="Bristow J."/>
            <person name="Eisen J.A."/>
            <person name="Markowitz V."/>
            <person name="Hugenholtz P."/>
            <person name="Kyrpides N.C."/>
            <person name="Klenk H.P."/>
            <person name="Woyke T."/>
        </authorList>
    </citation>
    <scope>NUCLEOTIDE SEQUENCE [LARGE SCALE GENOMIC DNA]</scope>
    <source>
        <strain evidence="3">DSM 2844</strain>
    </source>
</reference>
<dbReference type="Proteomes" id="UP000005113">
    <property type="component" value="Unassembled WGS sequence"/>
</dbReference>
<organism evidence="2 3">
    <name type="scientific">Saprospira grandis DSM 2844</name>
    <dbReference type="NCBI Taxonomy" id="694433"/>
    <lineage>
        <taxon>Bacteria</taxon>
        <taxon>Pseudomonadati</taxon>
        <taxon>Bacteroidota</taxon>
        <taxon>Saprospiria</taxon>
        <taxon>Saprospirales</taxon>
        <taxon>Saprospiraceae</taxon>
        <taxon>Saprospira</taxon>
    </lineage>
</organism>
<dbReference type="HOGENOM" id="CLU_2939174_0_0_10"/>
<protein>
    <submittedName>
        <fullName evidence="2">Uncharacterized protein</fullName>
    </submittedName>
</protein>
<evidence type="ECO:0000313" key="2">
    <source>
        <dbReference type="EMBL" id="EJF52322.1"/>
    </source>
</evidence>
<gene>
    <name evidence="2" type="ORF">SapgrDRAFT_0579</name>
</gene>
<sequence length="60" mass="6287">MILGLPLPLVGSGCVVARRSARPFGAKRLGLRLRRPTFHPSAEKGLAVPPARAGQGFALP</sequence>
<dbReference type="AlphaFoldDB" id="J0P4H0"/>
<evidence type="ECO:0000313" key="3">
    <source>
        <dbReference type="Proteomes" id="UP000005113"/>
    </source>
</evidence>
<accession>J0P4H0</accession>